<feature type="transmembrane region" description="Helical" evidence="5">
    <location>
        <begin position="61"/>
        <end position="82"/>
    </location>
</feature>
<comment type="subcellular location">
    <subcellularLocation>
        <location evidence="1">Membrane</location>
        <topology evidence="1">Multi-pass membrane protein</topology>
    </subcellularLocation>
</comment>
<feature type="transmembrane region" description="Helical" evidence="5">
    <location>
        <begin position="112"/>
        <end position="131"/>
    </location>
</feature>
<gene>
    <name evidence="6" type="ORF">FOY51_19540</name>
</gene>
<dbReference type="AlphaFoldDB" id="A0A5A7SB30"/>
<dbReference type="Pfam" id="PF13564">
    <property type="entry name" value="DoxX_2"/>
    <property type="match status" value="1"/>
</dbReference>
<comment type="caution">
    <text evidence="6">The sequence shown here is derived from an EMBL/GenBank/DDBJ whole genome shotgun (WGS) entry which is preliminary data.</text>
</comment>
<feature type="transmembrane region" description="Helical" evidence="5">
    <location>
        <begin position="87"/>
        <end position="106"/>
    </location>
</feature>
<dbReference type="InterPro" id="IPR032808">
    <property type="entry name" value="DoxX"/>
</dbReference>
<accession>A0A5A7SB30</accession>
<dbReference type="EMBL" id="VLNY01000010">
    <property type="protein sequence ID" value="KAA0021431.1"/>
    <property type="molecule type" value="Genomic_DNA"/>
</dbReference>
<protein>
    <submittedName>
        <fullName evidence="6">DoxX family protein</fullName>
    </submittedName>
</protein>
<evidence type="ECO:0000256" key="1">
    <source>
        <dbReference type="ARBA" id="ARBA00004141"/>
    </source>
</evidence>
<feature type="transmembrane region" description="Helical" evidence="5">
    <location>
        <begin position="29"/>
        <end position="49"/>
    </location>
</feature>
<dbReference type="OrthoDB" id="9811373at2"/>
<dbReference type="RefSeq" id="WP_149431935.1">
    <property type="nucleotide sequence ID" value="NZ_VLNY01000010.1"/>
</dbReference>
<evidence type="ECO:0000256" key="5">
    <source>
        <dbReference type="SAM" id="Phobius"/>
    </source>
</evidence>
<keyword evidence="7" id="KW-1185">Reference proteome</keyword>
<proteinExistence type="predicted"/>
<dbReference type="Proteomes" id="UP000322244">
    <property type="component" value="Unassembled WGS sequence"/>
</dbReference>
<organism evidence="6 7">
    <name type="scientific">Antrihabitans cavernicola</name>
    <dbReference type="NCBI Taxonomy" id="2495913"/>
    <lineage>
        <taxon>Bacteria</taxon>
        <taxon>Bacillati</taxon>
        <taxon>Actinomycetota</taxon>
        <taxon>Actinomycetes</taxon>
        <taxon>Mycobacteriales</taxon>
        <taxon>Nocardiaceae</taxon>
        <taxon>Antrihabitans</taxon>
    </lineage>
</organism>
<keyword evidence="3 5" id="KW-1133">Transmembrane helix</keyword>
<dbReference type="GO" id="GO:0016020">
    <property type="term" value="C:membrane"/>
    <property type="evidence" value="ECO:0007669"/>
    <property type="project" value="UniProtKB-SubCell"/>
</dbReference>
<evidence type="ECO:0000313" key="6">
    <source>
        <dbReference type="EMBL" id="KAA0021431.1"/>
    </source>
</evidence>
<evidence type="ECO:0000256" key="4">
    <source>
        <dbReference type="ARBA" id="ARBA00023136"/>
    </source>
</evidence>
<keyword evidence="2 5" id="KW-0812">Transmembrane</keyword>
<name>A0A5A7SB30_9NOCA</name>
<keyword evidence="4 5" id="KW-0472">Membrane</keyword>
<evidence type="ECO:0000256" key="3">
    <source>
        <dbReference type="ARBA" id="ARBA00022989"/>
    </source>
</evidence>
<reference evidence="6 7" key="1">
    <citation type="submission" date="2019-07" db="EMBL/GenBank/DDBJ databases">
        <title>Rhodococcus cavernicolus sp. nov., isolated from a cave.</title>
        <authorList>
            <person name="Lee S.D."/>
        </authorList>
    </citation>
    <scope>NUCLEOTIDE SEQUENCE [LARGE SCALE GENOMIC DNA]</scope>
    <source>
        <strain evidence="6 7">C1-24</strain>
    </source>
</reference>
<sequence>MTTTTNATKVPAAVVDSPISARARISGRIVSGVIAVLLTVDAVSKIAGVESVKQASAELGIPAHLTPVIGIVLLACLGLYLFSATAVLGAVLLTGYFGGAVLINMINEKPLFSTVLSGVYAGIIVWVGLYLRDSRVRALVPFGTR</sequence>
<evidence type="ECO:0000313" key="7">
    <source>
        <dbReference type="Proteomes" id="UP000322244"/>
    </source>
</evidence>
<evidence type="ECO:0000256" key="2">
    <source>
        <dbReference type="ARBA" id="ARBA00022692"/>
    </source>
</evidence>